<dbReference type="GO" id="GO:0046556">
    <property type="term" value="F:alpha-L-arabinofuranosidase activity"/>
    <property type="evidence" value="ECO:0007669"/>
    <property type="project" value="UniProtKB-UniRule"/>
</dbReference>
<keyword evidence="8" id="KW-0119">Carbohydrate metabolism</keyword>
<keyword evidence="5" id="KW-0858">Xylan degradation</keyword>
<feature type="signal peptide" evidence="12">
    <location>
        <begin position="1"/>
        <end position="26"/>
    </location>
</feature>
<evidence type="ECO:0000256" key="2">
    <source>
        <dbReference type="ARBA" id="ARBA00004613"/>
    </source>
</evidence>
<dbReference type="InterPro" id="IPR005193">
    <property type="entry name" value="GH62_arabinosidase"/>
</dbReference>
<evidence type="ECO:0000256" key="11">
    <source>
        <dbReference type="RuleBase" id="RU368117"/>
    </source>
</evidence>
<comment type="function">
    <text evidence="11">Alpha-L-arabinofuranosidase involved in the hydrolysis of xylan, a major structural heterogeneous polysaccharide found in plant biomass representing the second most abundant polysaccharide in the biosphere, after cellulose.</text>
</comment>
<dbReference type="PANTHER" id="PTHR40631:SF1">
    <property type="entry name" value="ALPHA-L-ARABINOFURANOSIDASE AXHA-2-RELATED"/>
    <property type="match status" value="1"/>
</dbReference>
<dbReference type="GeneID" id="81599796"/>
<dbReference type="GO" id="GO:0005576">
    <property type="term" value="C:extracellular region"/>
    <property type="evidence" value="ECO:0007669"/>
    <property type="project" value="UniProtKB-SubCell"/>
</dbReference>
<dbReference type="PROSITE" id="PS51257">
    <property type="entry name" value="PROKAR_LIPOPROTEIN"/>
    <property type="match status" value="1"/>
</dbReference>
<dbReference type="CDD" id="cd08987">
    <property type="entry name" value="GH62"/>
    <property type="match status" value="1"/>
</dbReference>
<dbReference type="EC" id="3.2.1.55" evidence="11"/>
<evidence type="ECO:0000256" key="1">
    <source>
        <dbReference type="ARBA" id="ARBA00001462"/>
    </source>
</evidence>
<dbReference type="Pfam" id="PF03664">
    <property type="entry name" value="Glyco_hydro_62"/>
    <property type="match status" value="1"/>
</dbReference>
<dbReference type="AlphaFoldDB" id="A0AAD6C4Z9"/>
<dbReference type="PANTHER" id="PTHR40631">
    <property type="entry name" value="ALPHA-L-ARABINOFURANOSIDASE AXHA-2-RELATED"/>
    <property type="match status" value="1"/>
</dbReference>
<evidence type="ECO:0000256" key="12">
    <source>
        <dbReference type="SAM" id="SignalP"/>
    </source>
</evidence>
<evidence type="ECO:0000256" key="6">
    <source>
        <dbReference type="ARBA" id="ARBA00022729"/>
    </source>
</evidence>
<organism evidence="13 14">
    <name type="scientific">Penicillium daleae</name>
    <dbReference type="NCBI Taxonomy" id="63821"/>
    <lineage>
        <taxon>Eukaryota</taxon>
        <taxon>Fungi</taxon>
        <taxon>Dikarya</taxon>
        <taxon>Ascomycota</taxon>
        <taxon>Pezizomycotina</taxon>
        <taxon>Eurotiomycetes</taxon>
        <taxon>Eurotiomycetidae</taxon>
        <taxon>Eurotiales</taxon>
        <taxon>Aspergillaceae</taxon>
        <taxon>Penicillium</taxon>
    </lineage>
</organism>
<dbReference type="Gene3D" id="2.115.10.20">
    <property type="entry name" value="Glycosyl hydrolase domain, family 43"/>
    <property type="match status" value="1"/>
</dbReference>
<keyword evidence="4 11" id="KW-0964">Secreted</keyword>
<keyword evidence="9 11" id="KW-0326">Glycosidase</keyword>
<accession>A0AAD6C4Z9</accession>
<evidence type="ECO:0000313" key="14">
    <source>
        <dbReference type="Proteomes" id="UP001213681"/>
    </source>
</evidence>
<evidence type="ECO:0000256" key="9">
    <source>
        <dbReference type="ARBA" id="ARBA00023295"/>
    </source>
</evidence>
<keyword evidence="7 11" id="KW-0378">Hydrolase</keyword>
<proteinExistence type="inferred from homology"/>
<evidence type="ECO:0000256" key="7">
    <source>
        <dbReference type="ARBA" id="ARBA00022801"/>
    </source>
</evidence>
<evidence type="ECO:0000256" key="4">
    <source>
        <dbReference type="ARBA" id="ARBA00022525"/>
    </source>
</evidence>
<dbReference type="Proteomes" id="UP001213681">
    <property type="component" value="Unassembled WGS sequence"/>
</dbReference>
<sequence>MKVSNSAIRQVTASFALLAAVPVVSASCPLPSSYQWTSTGPLANPNSGWVALKDFTHVPYNGQHLVYASDVSTGGAYGSMNFNLFQEWYQMQWAWQNGMSSGTVAPTLFHFSPKNIWVLAYQWCSSPFCYRTSNDPTNANGWSEPQSLFSGSIPNSAPLDNAIIGDGTNMYLFFAGDNGNIYRASMPYGDFPGSFGSTETVVLSDTRENLFEAVEVYTVSGQNQYLMIVEAIGQNGRYFRSFTASSLGGVWTPQATTESAPFAGKANSDASWTNDISSGDLIRSTNDETMSIDACNLQFLYQGRSTSSGGDYNSLPYQPGLLTLVR</sequence>
<dbReference type="GO" id="GO:0045493">
    <property type="term" value="P:xylan catabolic process"/>
    <property type="evidence" value="ECO:0007669"/>
    <property type="project" value="UniProtKB-UniRule"/>
</dbReference>
<evidence type="ECO:0000256" key="3">
    <source>
        <dbReference type="ARBA" id="ARBA00007396"/>
    </source>
</evidence>
<keyword evidence="6 11" id="KW-0732">Signal</keyword>
<comment type="similarity">
    <text evidence="3 11">Belongs to the glycosyl hydrolase 62 family.</text>
</comment>
<dbReference type="EMBL" id="JAPVEA010000006">
    <property type="protein sequence ID" value="KAJ5449722.1"/>
    <property type="molecule type" value="Genomic_DNA"/>
</dbReference>
<comment type="catalytic activity">
    <reaction evidence="1 11">
        <text>Hydrolysis of terminal non-reducing alpha-L-arabinofuranoside residues in alpha-L-arabinosides.</text>
        <dbReference type="EC" id="3.2.1.55"/>
    </reaction>
</comment>
<evidence type="ECO:0000256" key="10">
    <source>
        <dbReference type="ARBA" id="ARBA00023326"/>
    </source>
</evidence>
<reference evidence="13" key="2">
    <citation type="journal article" date="2023" name="IMA Fungus">
        <title>Comparative genomic study of the Penicillium genus elucidates a diverse pangenome and 15 lateral gene transfer events.</title>
        <authorList>
            <person name="Petersen C."/>
            <person name="Sorensen T."/>
            <person name="Nielsen M.R."/>
            <person name="Sondergaard T.E."/>
            <person name="Sorensen J.L."/>
            <person name="Fitzpatrick D.A."/>
            <person name="Frisvad J.C."/>
            <person name="Nielsen K.L."/>
        </authorList>
    </citation>
    <scope>NUCLEOTIDE SEQUENCE</scope>
    <source>
        <strain evidence="13">IBT 16125</strain>
    </source>
</reference>
<dbReference type="InterPro" id="IPR023296">
    <property type="entry name" value="Glyco_hydro_beta-prop_sf"/>
</dbReference>
<evidence type="ECO:0000256" key="5">
    <source>
        <dbReference type="ARBA" id="ARBA00022651"/>
    </source>
</evidence>
<evidence type="ECO:0000313" key="13">
    <source>
        <dbReference type="EMBL" id="KAJ5449722.1"/>
    </source>
</evidence>
<dbReference type="SUPFAM" id="SSF75005">
    <property type="entry name" value="Arabinanase/levansucrase/invertase"/>
    <property type="match status" value="1"/>
</dbReference>
<reference evidence="13" key="1">
    <citation type="submission" date="2022-12" db="EMBL/GenBank/DDBJ databases">
        <authorList>
            <person name="Petersen C."/>
        </authorList>
    </citation>
    <scope>NUCLEOTIDE SEQUENCE</scope>
    <source>
        <strain evidence="13">IBT 16125</strain>
    </source>
</reference>
<protein>
    <recommendedName>
        <fullName evidence="11">Alpha-L-arabinofuranosidase</fullName>
        <ecNumber evidence="11">3.2.1.55</ecNumber>
    </recommendedName>
</protein>
<comment type="caution">
    <text evidence="13">The sequence shown here is derived from an EMBL/GenBank/DDBJ whole genome shotgun (WGS) entry which is preliminary data.</text>
</comment>
<keyword evidence="10" id="KW-0624">Polysaccharide degradation</keyword>
<dbReference type="GO" id="GO:0046373">
    <property type="term" value="P:L-arabinose metabolic process"/>
    <property type="evidence" value="ECO:0007669"/>
    <property type="project" value="UniProtKB-UniRule"/>
</dbReference>
<comment type="subcellular location">
    <subcellularLocation>
        <location evidence="2 11">Secreted</location>
    </subcellularLocation>
</comment>
<dbReference type="RefSeq" id="XP_056765257.1">
    <property type="nucleotide sequence ID" value="XM_056909553.1"/>
</dbReference>
<feature type="chain" id="PRO_5042130051" description="Alpha-L-arabinofuranosidase" evidence="12">
    <location>
        <begin position="27"/>
        <end position="326"/>
    </location>
</feature>
<gene>
    <name evidence="13" type="ORF">N7458_006171</name>
</gene>
<name>A0AAD6C4Z9_9EURO</name>
<keyword evidence="14" id="KW-1185">Reference proteome</keyword>
<evidence type="ECO:0000256" key="8">
    <source>
        <dbReference type="ARBA" id="ARBA00023277"/>
    </source>
</evidence>